<protein>
    <submittedName>
        <fullName evidence="1">Uncharacterized protein</fullName>
    </submittedName>
</protein>
<gene>
    <name evidence="1" type="ORF">BJ878DRAFT_477005</name>
</gene>
<proteinExistence type="predicted"/>
<evidence type="ECO:0000313" key="1">
    <source>
        <dbReference type="EMBL" id="KAG9247901.1"/>
    </source>
</evidence>
<dbReference type="Proteomes" id="UP000887226">
    <property type="component" value="Unassembled WGS sequence"/>
</dbReference>
<dbReference type="AlphaFoldDB" id="A0A9P7Z9N4"/>
<dbReference type="SUPFAM" id="SSF55874">
    <property type="entry name" value="ATPase domain of HSP90 chaperone/DNA topoisomerase II/histidine kinase"/>
    <property type="match status" value="1"/>
</dbReference>
<organism evidence="1 2">
    <name type="scientific">Calycina marina</name>
    <dbReference type="NCBI Taxonomy" id="1763456"/>
    <lineage>
        <taxon>Eukaryota</taxon>
        <taxon>Fungi</taxon>
        <taxon>Dikarya</taxon>
        <taxon>Ascomycota</taxon>
        <taxon>Pezizomycotina</taxon>
        <taxon>Leotiomycetes</taxon>
        <taxon>Helotiales</taxon>
        <taxon>Pezizellaceae</taxon>
        <taxon>Calycina</taxon>
    </lineage>
</organism>
<evidence type="ECO:0000313" key="2">
    <source>
        <dbReference type="Proteomes" id="UP000887226"/>
    </source>
</evidence>
<dbReference type="EMBL" id="MU253761">
    <property type="protein sequence ID" value="KAG9247901.1"/>
    <property type="molecule type" value="Genomic_DNA"/>
</dbReference>
<sequence>MVHTKATTQNEVVEWHTKHSLLYGLLSSFSLRYLEDLPPLPHKKDMFGFDWQEKECVHLHFSVTDSGMDMTADEQNILFAHFSQVSAKTHIKYGSSGLVLYIVVL</sequence>
<name>A0A9P7Z9N4_9HELO</name>
<comment type="caution">
    <text evidence="1">The sequence shown here is derived from an EMBL/GenBank/DDBJ whole genome shotgun (WGS) entry which is preliminary data.</text>
</comment>
<dbReference type="InterPro" id="IPR036890">
    <property type="entry name" value="HATPase_C_sf"/>
</dbReference>
<reference evidence="1" key="1">
    <citation type="journal article" date="2021" name="IMA Fungus">
        <title>Genomic characterization of three marine fungi, including Emericellopsis atlantica sp. nov. with signatures of a generalist lifestyle and marine biomass degradation.</title>
        <authorList>
            <person name="Hagestad O.C."/>
            <person name="Hou L."/>
            <person name="Andersen J.H."/>
            <person name="Hansen E.H."/>
            <person name="Altermark B."/>
            <person name="Li C."/>
            <person name="Kuhnert E."/>
            <person name="Cox R.J."/>
            <person name="Crous P.W."/>
            <person name="Spatafora J.W."/>
            <person name="Lail K."/>
            <person name="Amirebrahimi M."/>
            <person name="Lipzen A."/>
            <person name="Pangilinan J."/>
            <person name="Andreopoulos W."/>
            <person name="Hayes R.D."/>
            <person name="Ng V."/>
            <person name="Grigoriev I.V."/>
            <person name="Jackson S.A."/>
            <person name="Sutton T.D.S."/>
            <person name="Dobson A.D.W."/>
            <person name="Rama T."/>
        </authorList>
    </citation>
    <scope>NUCLEOTIDE SEQUENCE</scope>
    <source>
        <strain evidence="1">TRa3180A</strain>
    </source>
</reference>
<keyword evidence="2" id="KW-1185">Reference proteome</keyword>
<dbReference type="Gene3D" id="3.30.565.10">
    <property type="entry name" value="Histidine kinase-like ATPase, C-terminal domain"/>
    <property type="match status" value="1"/>
</dbReference>
<accession>A0A9P7Z9N4</accession>